<dbReference type="InterPro" id="IPR036388">
    <property type="entry name" value="WH-like_DNA-bd_sf"/>
</dbReference>
<dbReference type="PANTHER" id="PTHR35807">
    <property type="entry name" value="TRANSCRIPTIONAL REGULATOR REDD-RELATED"/>
    <property type="match status" value="1"/>
</dbReference>
<gene>
    <name evidence="1" type="ORF">D4A92_22965</name>
</gene>
<accession>A0ABX7F2E0</accession>
<dbReference type="Gene3D" id="1.10.10.10">
    <property type="entry name" value="Winged helix-like DNA-binding domain superfamily/Winged helix DNA-binding domain"/>
    <property type="match status" value="1"/>
</dbReference>
<keyword evidence="1" id="KW-0614">Plasmid</keyword>
<name>A0ABX7F2E0_9HYPH</name>
<dbReference type="Gene3D" id="1.25.40.10">
    <property type="entry name" value="Tetratricopeptide repeat domain"/>
    <property type="match status" value="1"/>
</dbReference>
<dbReference type="InterPro" id="IPR016032">
    <property type="entry name" value="Sig_transdc_resp-reg_C-effctor"/>
</dbReference>
<protein>
    <recommendedName>
        <fullName evidence="3">SARP family transcriptional regulator</fullName>
    </recommendedName>
</protein>
<dbReference type="EMBL" id="CP032406">
    <property type="protein sequence ID" value="QRF54379.1"/>
    <property type="molecule type" value="Genomic_DNA"/>
</dbReference>
<dbReference type="Proteomes" id="UP000596351">
    <property type="component" value="Plasmid p1"/>
</dbReference>
<evidence type="ECO:0008006" key="3">
    <source>
        <dbReference type="Google" id="ProtNLM"/>
    </source>
</evidence>
<geneLocation type="plasmid" evidence="1 2">
    <name>p1</name>
</geneLocation>
<dbReference type="SUPFAM" id="SSF46894">
    <property type="entry name" value="C-terminal effector domain of the bipartite response regulators"/>
    <property type="match status" value="1"/>
</dbReference>
<dbReference type="InterPro" id="IPR051677">
    <property type="entry name" value="AfsR-DnrI-RedD_regulator"/>
</dbReference>
<dbReference type="PANTHER" id="PTHR35807:SF1">
    <property type="entry name" value="TRANSCRIPTIONAL REGULATOR REDD"/>
    <property type="match status" value="1"/>
</dbReference>
<organism evidence="1 2">
    <name type="scientific">Rhizobium rosettiformans</name>
    <dbReference type="NCBI Taxonomy" id="1368430"/>
    <lineage>
        <taxon>Bacteria</taxon>
        <taxon>Pseudomonadati</taxon>
        <taxon>Pseudomonadota</taxon>
        <taxon>Alphaproteobacteria</taxon>
        <taxon>Hyphomicrobiales</taxon>
        <taxon>Rhizobiaceae</taxon>
        <taxon>Rhizobium/Agrobacterium group</taxon>
        <taxon>Rhizobium</taxon>
    </lineage>
</organism>
<evidence type="ECO:0000313" key="1">
    <source>
        <dbReference type="EMBL" id="QRF54379.1"/>
    </source>
</evidence>
<sequence length="528" mass="58633">MRSSRPFSVKVLGAFDLVDRSGRSIRPAGRKDCALIAMLALTRNHRQTRTWLQDKLWGDRGPAQAAASLRQSLTTLRTLLNGENEVLSADRTWIWLERNHVDFDHLAPGCHGEILRGFDLREEGFNDWLRQTRSEFEMRGLRWGLTEPPSQPDRRWYVHLSMSPAADEGLSEIGECLVERIIEALSIIGLPVVIGAERDCGPVRATDLVTRVRILRMGSAGSLSLSVTDGFGSLKWQVRREIAPKRWYEIRNVQYEIVHLLQDFAIRIEAKSLKGAQWSAHANRCQALLGMLVPGSMMPRDIIGCGEAALAAEETGLSHALLGIGHLLQLNDRKGHLAPDSHQVMECFRTAIRLSPENGLTLAMAGHSYGFLLHDLERNLALTKEAVRLLPGHGACWIFYAIALTYCGKAGEAVRAARTAVLLCRGTVAQAFALAIEQFANLMAGQIRRAIQSGEASLEHILFRPTIMDLMTGYALLGETSKGRDKLNALITREPDLSIDMLRSSDYPIVNPAHRELTLHAARTLGLK</sequence>
<proteinExistence type="predicted"/>
<dbReference type="InterPro" id="IPR011990">
    <property type="entry name" value="TPR-like_helical_dom_sf"/>
</dbReference>
<reference evidence="1 2" key="1">
    <citation type="submission" date="2018-09" db="EMBL/GenBank/DDBJ databases">
        <title>Rhizobium sp. MAE2-X.</title>
        <authorList>
            <person name="Lee Y."/>
            <person name="Jeon C.O."/>
        </authorList>
    </citation>
    <scope>NUCLEOTIDE SEQUENCE [LARGE SCALE GENOMIC DNA]</scope>
    <source>
        <strain evidence="1 2">MAE2-X</strain>
        <plasmid evidence="1 2">p1</plasmid>
    </source>
</reference>
<keyword evidence="2" id="KW-1185">Reference proteome</keyword>
<evidence type="ECO:0000313" key="2">
    <source>
        <dbReference type="Proteomes" id="UP000596351"/>
    </source>
</evidence>
<dbReference type="SUPFAM" id="SSF48452">
    <property type="entry name" value="TPR-like"/>
    <property type="match status" value="1"/>
</dbReference>
<dbReference type="RefSeq" id="WP_210346543.1">
    <property type="nucleotide sequence ID" value="NZ_CP032406.1"/>
</dbReference>